<protein>
    <submittedName>
        <fullName evidence="2">Uncharacterized protein</fullName>
    </submittedName>
</protein>
<dbReference type="EMBL" id="MOOB01000022">
    <property type="protein sequence ID" value="OQE86015.1"/>
    <property type="molecule type" value="Genomic_DNA"/>
</dbReference>
<sequence>MALANFRMLRNGVRLIEDGDEYMLRRILALLLQVPGFQLIRTDNLVLTYGEDVSKVGNLRFGETGPMKLPDAHSFLGGIKGKTATSRQFSLSGSLVRSTSHTGSARHSGHKRPATQLTPAIRHPVSHSEWTLDGRV</sequence>
<organism evidence="2 3">
    <name type="scientific">Penicillium nalgiovense</name>
    <dbReference type="NCBI Taxonomy" id="60175"/>
    <lineage>
        <taxon>Eukaryota</taxon>
        <taxon>Fungi</taxon>
        <taxon>Dikarya</taxon>
        <taxon>Ascomycota</taxon>
        <taxon>Pezizomycotina</taxon>
        <taxon>Eurotiomycetes</taxon>
        <taxon>Eurotiomycetidae</taxon>
        <taxon>Eurotiales</taxon>
        <taxon>Aspergillaceae</taxon>
        <taxon>Penicillium</taxon>
    </lineage>
</organism>
<accession>A0A1V6YF43</accession>
<proteinExistence type="predicted"/>
<gene>
    <name evidence="2" type="ORF">PENNAL_c0022G11597</name>
</gene>
<dbReference type="Proteomes" id="UP000191691">
    <property type="component" value="Unassembled WGS sequence"/>
</dbReference>
<evidence type="ECO:0000313" key="3">
    <source>
        <dbReference type="Proteomes" id="UP000191691"/>
    </source>
</evidence>
<evidence type="ECO:0000313" key="2">
    <source>
        <dbReference type="EMBL" id="OQE86015.1"/>
    </source>
</evidence>
<keyword evidence="3" id="KW-1185">Reference proteome</keyword>
<dbReference type="AlphaFoldDB" id="A0A1V6YF43"/>
<evidence type="ECO:0000256" key="1">
    <source>
        <dbReference type="SAM" id="MobiDB-lite"/>
    </source>
</evidence>
<name>A0A1V6YF43_PENNA</name>
<comment type="caution">
    <text evidence="2">The sequence shown here is derived from an EMBL/GenBank/DDBJ whole genome shotgun (WGS) entry which is preliminary data.</text>
</comment>
<reference evidence="3" key="1">
    <citation type="journal article" date="2017" name="Nat. Microbiol.">
        <title>Global analysis of biosynthetic gene clusters reveals vast potential of secondary metabolite production in Penicillium species.</title>
        <authorList>
            <person name="Nielsen J.C."/>
            <person name="Grijseels S."/>
            <person name="Prigent S."/>
            <person name="Ji B."/>
            <person name="Dainat J."/>
            <person name="Nielsen K.F."/>
            <person name="Frisvad J.C."/>
            <person name="Workman M."/>
            <person name="Nielsen J."/>
        </authorList>
    </citation>
    <scope>NUCLEOTIDE SEQUENCE [LARGE SCALE GENOMIC DNA]</scope>
    <source>
        <strain evidence="3">IBT 13039</strain>
    </source>
</reference>
<feature type="region of interest" description="Disordered" evidence="1">
    <location>
        <begin position="98"/>
        <end position="136"/>
    </location>
</feature>